<dbReference type="PIRSF" id="PIRSF000337">
    <property type="entry name" value="NTA_MOA"/>
    <property type="match status" value="1"/>
</dbReference>
<feature type="compositionally biased region" description="Basic and acidic residues" evidence="7">
    <location>
        <begin position="469"/>
        <end position="478"/>
    </location>
</feature>
<comment type="caution">
    <text evidence="9">The sequence shown here is derived from an EMBL/GenBank/DDBJ whole genome shotgun (WGS) entry which is preliminary data.</text>
</comment>
<feature type="region of interest" description="Disordered" evidence="7">
    <location>
        <begin position="319"/>
        <end position="342"/>
    </location>
</feature>
<protein>
    <submittedName>
        <fullName evidence="9">NtaA/DmoA family FMN-dependent monooxygenase</fullName>
        <ecNumber evidence="9">1.14.-.-</ecNumber>
    </submittedName>
</protein>
<proteinExistence type="inferred from homology"/>
<evidence type="ECO:0000256" key="2">
    <source>
        <dbReference type="ARBA" id="ARBA00022643"/>
    </source>
</evidence>
<accession>A0A939MMV5</accession>
<feature type="region of interest" description="Disordered" evidence="7">
    <location>
        <begin position="449"/>
        <end position="478"/>
    </location>
</feature>
<dbReference type="EC" id="1.14.-.-" evidence="9"/>
<keyword evidence="4 9" id="KW-0503">Monooxygenase</keyword>
<dbReference type="InterPro" id="IPR051260">
    <property type="entry name" value="Diverse_substr_monoxygenases"/>
</dbReference>
<feature type="binding site" evidence="6">
    <location>
        <position position="225"/>
    </location>
    <ligand>
        <name>FMN</name>
        <dbReference type="ChEBI" id="CHEBI:58210"/>
    </ligand>
</feature>
<name>A0A939MMV5_9MICO</name>
<feature type="binding site" evidence="6">
    <location>
        <position position="100"/>
    </location>
    <ligand>
        <name>FMN</name>
        <dbReference type="ChEBI" id="CHEBI:58210"/>
    </ligand>
</feature>
<feature type="binding site" evidence="6">
    <location>
        <position position="154"/>
    </location>
    <ligand>
        <name>FMN</name>
        <dbReference type="ChEBI" id="CHEBI:58210"/>
    </ligand>
</feature>
<dbReference type="PANTHER" id="PTHR30011">
    <property type="entry name" value="ALKANESULFONATE MONOOXYGENASE-RELATED"/>
    <property type="match status" value="1"/>
</dbReference>
<dbReference type="Proteomes" id="UP000664382">
    <property type="component" value="Unassembled WGS sequence"/>
</dbReference>
<keyword evidence="10" id="KW-1185">Reference proteome</keyword>
<evidence type="ECO:0000256" key="3">
    <source>
        <dbReference type="ARBA" id="ARBA00023002"/>
    </source>
</evidence>
<dbReference type="EMBL" id="JAGDYM010000005">
    <property type="protein sequence ID" value="MBO1901371.1"/>
    <property type="molecule type" value="Genomic_DNA"/>
</dbReference>
<dbReference type="Pfam" id="PF00296">
    <property type="entry name" value="Bac_luciferase"/>
    <property type="match status" value="1"/>
</dbReference>
<keyword evidence="1 6" id="KW-0285">Flavoprotein</keyword>
<keyword evidence="3 9" id="KW-0560">Oxidoreductase</keyword>
<dbReference type="SUPFAM" id="SSF51679">
    <property type="entry name" value="Bacterial luciferase-like"/>
    <property type="match status" value="1"/>
</dbReference>
<dbReference type="Gene3D" id="3.20.20.30">
    <property type="entry name" value="Luciferase-like domain"/>
    <property type="match status" value="1"/>
</dbReference>
<evidence type="ECO:0000256" key="4">
    <source>
        <dbReference type="ARBA" id="ARBA00023033"/>
    </source>
</evidence>
<sequence>MSAAANDRRQVHLVAHFPGVNSTTVWSDPDSGSQIDFSSFRRFAQTAERGLLDYIFLAEGLRVREHGGRIHELDVAGRPATLAALAAIAAVTERIGVVGTLSATFNEPFELARQLATIDHLSGGRVGWNVVTSPDAFHGANFRRGGFLPYAERYERAGEFVGLAARLWDSWEGDAVLADRAAGRFLDPDRVRSVTHRGRYFDVSATSTVPRSPQGRPVIVQAGDSADGRDFAAANAEVVFSRHTSFADGQSFYRDLKGRLPGLGRSEDSLLILPGATFVIGDSAEEARERSRAIAFQQISPQTAVAWIEAIWGRALPGLDPEGPLPAEEPSDGQQREGQVATKVADRRARVAELRARAEAENLNLRELVIAETEAHTFVGTPQHIAAEIERHVQQRASDGFVLVPHLTPTGLDEFVDRVVPLLQERGAFRSEYPIDPATGTTTLRANLGLRAPRSSAPRSSEPPSSDPSQREQEEVAV</sequence>
<dbReference type="RefSeq" id="WP_208096890.1">
    <property type="nucleotide sequence ID" value="NZ_JAGDYM010000005.1"/>
</dbReference>
<evidence type="ECO:0000256" key="7">
    <source>
        <dbReference type="SAM" id="MobiDB-lite"/>
    </source>
</evidence>
<organism evidence="9 10">
    <name type="scientific">Leucobacter weissii</name>
    <dbReference type="NCBI Taxonomy" id="1983706"/>
    <lineage>
        <taxon>Bacteria</taxon>
        <taxon>Bacillati</taxon>
        <taxon>Actinomycetota</taxon>
        <taxon>Actinomycetes</taxon>
        <taxon>Micrococcales</taxon>
        <taxon>Microbacteriaceae</taxon>
        <taxon>Leucobacter</taxon>
    </lineage>
</organism>
<dbReference type="AlphaFoldDB" id="A0A939MMV5"/>
<evidence type="ECO:0000313" key="9">
    <source>
        <dbReference type="EMBL" id="MBO1901371.1"/>
    </source>
</evidence>
<dbReference type="GO" id="GO:0016705">
    <property type="term" value="F:oxidoreductase activity, acting on paired donors, with incorporation or reduction of molecular oxygen"/>
    <property type="evidence" value="ECO:0007669"/>
    <property type="project" value="InterPro"/>
</dbReference>
<dbReference type="PANTHER" id="PTHR30011:SF16">
    <property type="entry name" value="C2H2 FINGER DOMAIN TRANSCRIPTION FACTOR (EUROFUNG)-RELATED"/>
    <property type="match status" value="1"/>
</dbReference>
<evidence type="ECO:0000313" key="10">
    <source>
        <dbReference type="Proteomes" id="UP000664382"/>
    </source>
</evidence>
<dbReference type="InterPro" id="IPR016215">
    <property type="entry name" value="NTA_MOA"/>
</dbReference>
<dbReference type="GO" id="GO:0004497">
    <property type="term" value="F:monooxygenase activity"/>
    <property type="evidence" value="ECO:0007669"/>
    <property type="project" value="UniProtKB-KW"/>
</dbReference>
<evidence type="ECO:0000256" key="6">
    <source>
        <dbReference type="PIRSR" id="PIRSR000337-1"/>
    </source>
</evidence>
<comment type="similarity">
    <text evidence="5">Belongs to the NtaA/SnaA/DszA monooxygenase family.</text>
</comment>
<dbReference type="NCBIfam" id="TIGR03860">
    <property type="entry name" value="FMN_nitrolo"/>
    <property type="match status" value="1"/>
</dbReference>
<evidence type="ECO:0000256" key="5">
    <source>
        <dbReference type="ARBA" id="ARBA00033748"/>
    </source>
</evidence>
<dbReference type="CDD" id="cd01095">
    <property type="entry name" value="Nitrilotriacetate_monoxgenase"/>
    <property type="match status" value="1"/>
</dbReference>
<evidence type="ECO:0000256" key="1">
    <source>
        <dbReference type="ARBA" id="ARBA00022630"/>
    </source>
</evidence>
<reference evidence="9" key="1">
    <citation type="submission" date="2021-03" db="EMBL/GenBank/DDBJ databases">
        <title>Leucobacter chromiisoli sp. nov., isolated from chromium-containing soil of chemical plant.</title>
        <authorList>
            <person name="Xu Z."/>
        </authorList>
    </citation>
    <scope>NUCLEOTIDE SEQUENCE</scope>
    <source>
        <strain evidence="9">S27</strain>
    </source>
</reference>
<evidence type="ECO:0000259" key="8">
    <source>
        <dbReference type="Pfam" id="PF00296"/>
    </source>
</evidence>
<gene>
    <name evidence="9" type="ORF">J4H92_05345</name>
</gene>
<dbReference type="InterPro" id="IPR011251">
    <property type="entry name" value="Luciferase-like_dom"/>
</dbReference>
<feature type="compositionally biased region" description="Low complexity" evidence="7">
    <location>
        <begin position="451"/>
        <end position="468"/>
    </location>
</feature>
<feature type="domain" description="Luciferase-like" evidence="8">
    <location>
        <begin position="27"/>
        <end position="394"/>
    </location>
</feature>
<dbReference type="InterPro" id="IPR036661">
    <property type="entry name" value="Luciferase-like_sf"/>
</dbReference>
<keyword evidence="2 6" id="KW-0288">FMN</keyword>